<comment type="caution">
    <text evidence="1">The sequence shown here is derived from an EMBL/GenBank/DDBJ whole genome shotgun (WGS) entry which is preliminary data.</text>
</comment>
<protein>
    <submittedName>
        <fullName evidence="1">Uncharacterized protein</fullName>
    </submittedName>
</protein>
<dbReference type="Proteomes" id="UP001237823">
    <property type="component" value="Unassembled WGS sequence"/>
</dbReference>
<dbReference type="RefSeq" id="WP_289458121.1">
    <property type="nucleotide sequence ID" value="NZ_JAUCML010000003.1"/>
</dbReference>
<accession>A0ABT7T591</accession>
<keyword evidence="2" id="KW-1185">Reference proteome</keyword>
<evidence type="ECO:0000313" key="2">
    <source>
        <dbReference type="Proteomes" id="UP001237823"/>
    </source>
</evidence>
<proteinExistence type="predicted"/>
<gene>
    <name evidence="1" type="ORF">QUG92_06435</name>
</gene>
<dbReference type="EMBL" id="JAUCML010000003">
    <property type="protein sequence ID" value="MDM7884740.1"/>
    <property type="molecule type" value="Genomic_DNA"/>
</dbReference>
<evidence type="ECO:0000313" key="1">
    <source>
        <dbReference type="EMBL" id="MDM7884740.1"/>
    </source>
</evidence>
<reference evidence="1 2" key="1">
    <citation type="submission" date="2023-06" db="EMBL/GenBank/DDBJ databases">
        <authorList>
            <person name="Feng G."/>
            <person name="Li J."/>
            <person name="Zhu H."/>
        </authorList>
    </citation>
    <scope>NUCLEOTIDE SEQUENCE [LARGE SCALE GENOMIC DNA]</scope>
    <source>
        <strain evidence="1 2">RHCKG23</strain>
    </source>
</reference>
<name>A0ABT7T591_9MICO</name>
<sequence length="80" mass="8414">MVQHGIPTSGSSQVAQPISELCAIQLAIEHECLQDLRPCGPLTPIDGALDERVKSLVQSELQAQADLPVAAGTEQLCGVH</sequence>
<organism evidence="1 2">
    <name type="scientific">Curtobacterium citri</name>
    <dbReference type="NCBI Taxonomy" id="3055139"/>
    <lineage>
        <taxon>Bacteria</taxon>
        <taxon>Bacillati</taxon>
        <taxon>Actinomycetota</taxon>
        <taxon>Actinomycetes</taxon>
        <taxon>Micrococcales</taxon>
        <taxon>Microbacteriaceae</taxon>
        <taxon>Curtobacterium</taxon>
    </lineage>
</organism>